<dbReference type="AlphaFoldDB" id="A0A6A6F5I8"/>
<name>A0A6A6F5I8_9PEZI</name>
<feature type="coiled-coil region" evidence="1">
    <location>
        <begin position="106"/>
        <end position="133"/>
    </location>
</feature>
<dbReference type="Proteomes" id="UP000799539">
    <property type="component" value="Unassembled WGS sequence"/>
</dbReference>
<evidence type="ECO:0000256" key="1">
    <source>
        <dbReference type="SAM" id="Coils"/>
    </source>
</evidence>
<dbReference type="OrthoDB" id="3646062at2759"/>
<protein>
    <submittedName>
        <fullName evidence="3">Uncharacterized protein</fullName>
    </submittedName>
</protein>
<gene>
    <name evidence="3" type="ORF">CERZMDRAFT_100124</name>
</gene>
<organism evidence="3 4">
    <name type="scientific">Cercospora zeae-maydis SCOH1-5</name>
    <dbReference type="NCBI Taxonomy" id="717836"/>
    <lineage>
        <taxon>Eukaryota</taxon>
        <taxon>Fungi</taxon>
        <taxon>Dikarya</taxon>
        <taxon>Ascomycota</taxon>
        <taxon>Pezizomycotina</taxon>
        <taxon>Dothideomycetes</taxon>
        <taxon>Dothideomycetidae</taxon>
        <taxon>Mycosphaerellales</taxon>
        <taxon>Mycosphaerellaceae</taxon>
        <taxon>Cercospora</taxon>
    </lineage>
</organism>
<dbReference type="EMBL" id="ML992685">
    <property type="protein sequence ID" value="KAF2209718.1"/>
    <property type="molecule type" value="Genomic_DNA"/>
</dbReference>
<evidence type="ECO:0000256" key="2">
    <source>
        <dbReference type="SAM" id="MobiDB-lite"/>
    </source>
</evidence>
<evidence type="ECO:0000313" key="3">
    <source>
        <dbReference type="EMBL" id="KAF2209718.1"/>
    </source>
</evidence>
<sequence>MASNRTPNKGKGKAKANNDNGGDQQQAPSGTAGPSRGAVHKRSRAKDNPDVKNVRRFGNAEALEKEAGRRWIEYGFLVDEFDTLTKTSRAWHSTSVAHKTLRAMERARIQKQIPKLEAELKKCQEELQIMAKADEDWERKFGLRCEQGEWDTMKLDKFRGFLRLEHDEVPDL</sequence>
<accession>A0A6A6F5I8</accession>
<keyword evidence="1" id="KW-0175">Coiled coil</keyword>
<feature type="region of interest" description="Disordered" evidence="2">
    <location>
        <begin position="1"/>
        <end position="53"/>
    </location>
</feature>
<keyword evidence="4" id="KW-1185">Reference proteome</keyword>
<proteinExistence type="predicted"/>
<reference evidence="3" key="1">
    <citation type="journal article" date="2020" name="Stud. Mycol.">
        <title>101 Dothideomycetes genomes: a test case for predicting lifestyles and emergence of pathogens.</title>
        <authorList>
            <person name="Haridas S."/>
            <person name="Albert R."/>
            <person name="Binder M."/>
            <person name="Bloem J."/>
            <person name="Labutti K."/>
            <person name="Salamov A."/>
            <person name="Andreopoulos B."/>
            <person name="Baker S."/>
            <person name="Barry K."/>
            <person name="Bills G."/>
            <person name="Bluhm B."/>
            <person name="Cannon C."/>
            <person name="Castanera R."/>
            <person name="Culley D."/>
            <person name="Daum C."/>
            <person name="Ezra D."/>
            <person name="Gonzalez J."/>
            <person name="Henrissat B."/>
            <person name="Kuo A."/>
            <person name="Liang C."/>
            <person name="Lipzen A."/>
            <person name="Lutzoni F."/>
            <person name="Magnuson J."/>
            <person name="Mondo S."/>
            <person name="Nolan M."/>
            <person name="Ohm R."/>
            <person name="Pangilinan J."/>
            <person name="Park H.-J."/>
            <person name="Ramirez L."/>
            <person name="Alfaro M."/>
            <person name="Sun H."/>
            <person name="Tritt A."/>
            <person name="Yoshinaga Y."/>
            <person name="Zwiers L.-H."/>
            <person name="Turgeon B."/>
            <person name="Goodwin S."/>
            <person name="Spatafora J."/>
            <person name="Crous P."/>
            <person name="Grigoriev I."/>
        </authorList>
    </citation>
    <scope>NUCLEOTIDE SEQUENCE</scope>
    <source>
        <strain evidence="3">SCOH1-5</strain>
    </source>
</reference>
<evidence type="ECO:0000313" key="4">
    <source>
        <dbReference type="Proteomes" id="UP000799539"/>
    </source>
</evidence>